<keyword evidence="13" id="KW-0325">Glycoprotein</keyword>
<dbReference type="AlphaFoldDB" id="A0A8J5GNU9"/>
<feature type="binding site" evidence="17">
    <location>
        <position position="247"/>
    </location>
    <ligand>
        <name>Ca(2+)</name>
        <dbReference type="ChEBI" id="CHEBI:29108"/>
        <label>2</label>
    </ligand>
</feature>
<evidence type="ECO:0000256" key="18">
    <source>
        <dbReference type="PIRSR" id="PIRSR600823-4"/>
    </source>
</evidence>
<dbReference type="SUPFAM" id="SSF48113">
    <property type="entry name" value="Heme-dependent peroxidases"/>
    <property type="match status" value="1"/>
</dbReference>
<evidence type="ECO:0000256" key="12">
    <source>
        <dbReference type="ARBA" id="ARBA00023157"/>
    </source>
</evidence>
<evidence type="ECO:0000313" key="22">
    <source>
        <dbReference type="EMBL" id="KAG6510918.1"/>
    </source>
</evidence>
<dbReference type="FunFam" id="1.10.420.10:FF:000006">
    <property type="entry name" value="Peroxidase"/>
    <property type="match status" value="1"/>
</dbReference>
<dbReference type="EMBL" id="JACMSC010000008">
    <property type="protein sequence ID" value="KAG6510918.1"/>
    <property type="molecule type" value="Genomic_DNA"/>
</dbReference>
<proteinExistence type="inferred from homology"/>
<evidence type="ECO:0000256" key="7">
    <source>
        <dbReference type="ARBA" id="ARBA00022723"/>
    </source>
</evidence>
<evidence type="ECO:0000256" key="9">
    <source>
        <dbReference type="ARBA" id="ARBA00022837"/>
    </source>
</evidence>
<keyword evidence="12 19" id="KW-1015">Disulfide bond</keyword>
<feature type="domain" description="Plant heme peroxidase family profile" evidence="21">
    <location>
        <begin position="28"/>
        <end position="327"/>
    </location>
</feature>
<evidence type="ECO:0000256" key="20">
    <source>
        <dbReference type="RuleBase" id="RU362060"/>
    </source>
</evidence>
<comment type="subcellular location">
    <subcellularLocation>
        <location evidence="2 20">Secreted</location>
    </subcellularLocation>
</comment>
<name>A0A8J5GNU9_ZINOF</name>
<keyword evidence="7 17" id="KW-0479">Metal-binding</keyword>
<evidence type="ECO:0000256" key="16">
    <source>
        <dbReference type="PIRSR" id="PIRSR600823-2"/>
    </source>
</evidence>
<comment type="cofactor">
    <cofactor evidence="17 20">
        <name>Ca(2+)</name>
        <dbReference type="ChEBI" id="CHEBI:29108"/>
    </cofactor>
    <text evidence="17 20">Binds 2 calcium ions per subunit.</text>
</comment>
<protein>
    <recommendedName>
        <fullName evidence="4 20">Peroxidase</fullName>
        <ecNumber evidence="4 20">1.11.1.7</ecNumber>
    </recommendedName>
</protein>
<dbReference type="GO" id="GO:0005576">
    <property type="term" value="C:extracellular region"/>
    <property type="evidence" value="ECO:0007669"/>
    <property type="project" value="UniProtKB-SubCell"/>
</dbReference>
<feature type="binding site" evidence="17">
    <location>
        <position position="98"/>
    </location>
    <ligand>
        <name>Ca(2+)</name>
        <dbReference type="ChEBI" id="CHEBI:29108"/>
        <label>1</label>
    </ligand>
</feature>
<dbReference type="GO" id="GO:0042744">
    <property type="term" value="P:hydrogen peroxide catabolic process"/>
    <property type="evidence" value="ECO:0007669"/>
    <property type="project" value="UniProtKB-KW"/>
</dbReference>
<feature type="binding site" evidence="17">
    <location>
        <position position="82"/>
    </location>
    <ligand>
        <name>Ca(2+)</name>
        <dbReference type="ChEBI" id="CHEBI:29108"/>
        <label>1</label>
    </ligand>
</feature>
<feature type="binding site" evidence="17">
    <location>
        <position position="204"/>
    </location>
    <ligand>
        <name>Ca(2+)</name>
        <dbReference type="ChEBI" id="CHEBI:29108"/>
        <label>2</label>
    </ligand>
</feature>
<dbReference type="GO" id="GO:0046872">
    <property type="term" value="F:metal ion binding"/>
    <property type="evidence" value="ECO:0007669"/>
    <property type="project" value="UniProtKB-UniRule"/>
</dbReference>
<dbReference type="GO" id="GO:0006979">
    <property type="term" value="P:response to oxidative stress"/>
    <property type="evidence" value="ECO:0007669"/>
    <property type="project" value="UniProtKB-UniRule"/>
</dbReference>
<dbReference type="PROSITE" id="PS50873">
    <property type="entry name" value="PEROXIDASE_4"/>
    <property type="match status" value="1"/>
</dbReference>
<keyword evidence="11 17" id="KW-0408">Iron</keyword>
<comment type="similarity">
    <text evidence="3">Belongs to the peroxidase family. Ascorbate peroxidase subfamily.</text>
</comment>
<feature type="binding site" evidence="17">
    <location>
        <position position="70"/>
    </location>
    <ligand>
        <name>Ca(2+)</name>
        <dbReference type="ChEBI" id="CHEBI:29108"/>
        <label>1</label>
    </ligand>
</feature>
<dbReference type="Gene3D" id="1.10.520.10">
    <property type="match status" value="1"/>
</dbReference>
<organism evidence="22 23">
    <name type="scientific">Zingiber officinale</name>
    <name type="common">Ginger</name>
    <name type="synonym">Amomum zingiber</name>
    <dbReference type="NCBI Taxonomy" id="94328"/>
    <lineage>
        <taxon>Eukaryota</taxon>
        <taxon>Viridiplantae</taxon>
        <taxon>Streptophyta</taxon>
        <taxon>Embryophyta</taxon>
        <taxon>Tracheophyta</taxon>
        <taxon>Spermatophyta</taxon>
        <taxon>Magnoliopsida</taxon>
        <taxon>Liliopsida</taxon>
        <taxon>Zingiberales</taxon>
        <taxon>Zingiberaceae</taxon>
        <taxon>Zingiber</taxon>
    </lineage>
</organism>
<comment type="similarity">
    <text evidence="20">Belongs to the peroxidase family. Classical plant (class III) peroxidase subfamily.</text>
</comment>
<dbReference type="FunFam" id="1.10.520.10:FF:000009">
    <property type="entry name" value="Peroxidase"/>
    <property type="match status" value="1"/>
</dbReference>
<comment type="catalytic activity">
    <reaction evidence="1 20">
        <text>2 a phenolic donor + H2O2 = 2 a phenolic radical donor + 2 H2O</text>
        <dbReference type="Rhea" id="RHEA:56136"/>
        <dbReference type="ChEBI" id="CHEBI:15377"/>
        <dbReference type="ChEBI" id="CHEBI:16240"/>
        <dbReference type="ChEBI" id="CHEBI:139520"/>
        <dbReference type="ChEBI" id="CHEBI:139521"/>
        <dbReference type="EC" id="1.11.1.7"/>
    </reaction>
</comment>
<dbReference type="PANTHER" id="PTHR31388:SF5">
    <property type="entry name" value="PEROXIDASE"/>
    <property type="match status" value="1"/>
</dbReference>
<keyword evidence="9 17" id="KW-0106">Calcium</keyword>
<dbReference type="PROSITE" id="PS00436">
    <property type="entry name" value="PEROXIDASE_2"/>
    <property type="match status" value="1"/>
</dbReference>
<dbReference type="InterPro" id="IPR033905">
    <property type="entry name" value="Secretory_peroxidase"/>
</dbReference>
<feature type="active site" description="Proton acceptor" evidence="15">
    <location>
        <position position="69"/>
    </location>
</feature>
<evidence type="ECO:0000256" key="15">
    <source>
        <dbReference type="PIRSR" id="PIRSR600823-1"/>
    </source>
</evidence>
<dbReference type="PROSITE" id="PS00435">
    <property type="entry name" value="PEROXIDASE_1"/>
    <property type="match status" value="1"/>
</dbReference>
<gene>
    <name evidence="22" type="ORF">ZIOFF_028964</name>
</gene>
<comment type="cofactor">
    <cofactor evidence="17 20">
        <name>heme b</name>
        <dbReference type="ChEBI" id="CHEBI:60344"/>
    </cofactor>
    <text evidence="17 20">Binds 1 heme b (iron(II)-protoporphyrin IX) group per subunit.</text>
</comment>
<evidence type="ECO:0000256" key="1">
    <source>
        <dbReference type="ARBA" id="ARBA00000189"/>
    </source>
</evidence>
<feature type="binding site" evidence="17">
    <location>
        <position position="255"/>
    </location>
    <ligand>
        <name>Ca(2+)</name>
        <dbReference type="ChEBI" id="CHEBI:29108"/>
        <label>2</label>
    </ligand>
</feature>
<keyword evidence="6 20" id="KW-0349">Heme</keyword>
<keyword evidence="14 20" id="KW-0376">Hydrogen peroxide</keyword>
<feature type="signal peptide" evidence="20">
    <location>
        <begin position="1"/>
        <end position="21"/>
    </location>
</feature>
<evidence type="ECO:0000256" key="19">
    <source>
        <dbReference type="PIRSR" id="PIRSR600823-5"/>
    </source>
</evidence>
<feature type="binding site" evidence="17">
    <location>
        <position position="86"/>
    </location>
    <ligand>
        <name>Ca(2+)</name>
        <dbReference type="ChEBI" id="CHEBI:29108"/>
        <label>1</label>
    </ligand>
</feature>
<evidence type="ECO:0000256" key="11">
    <source>
        <dbReference type="ARBA" id="ARBA00023004"/>
    </source>
</evidence>
<keyword evidence="10 20" id="KW-0560">Oxidoreductase</keyword>
<evidence type="ECO:0000256" key="5">
    <source>
        <dbReference type="ARBA" id="ARBA00022559"/>
    </source>
</evidence>
<evidence type="ECO:0000256" key="10">
    <source>
        <dbReference type="ARBA" id="ARBA00023002"/>
    </source>
</evidence>
<feature type="disulfide bond" evidence="19">
    <location>
        <begin position="71"/>
        <end position="83"/>
    </location>
</feature>
<evidence type="ECO:0000256" key="8">
    <source>
        <dbReference type="ARBA" id="ARBA00022729"/>
    </source>
</evidence>
<evidence type="ECO:0000256" key="13">
    <source>
        <dbReference type="ARBA" id="ARBA00023180"/>
    </source>
</evidence>
<dbReference type="PRINTS" id="PR00461">
    <property type="entry name" value="PLPEROXIDASE"/>
</dbReference>
<feature type="disulfide bond" evidence="19">
    <location>
        <begin position="38"/>
        <end position="125"/>
    </location>
</feature>
<feature type="binding site" evidence="16">
    <location>
        <position position="173"/>
    </location>
    <ligand>
        <name>substrate</name>
    </ligand>
</feature>
<feature type="disulfide bond" evidence="19">
    <location>
        <begin position="210"/>
        <end position="235"/>
    </location>
</feature>
<dbReference type="GO" id="GO:0020037">
    <property type="term" value="F:heme binding"/>
    <property type="evidence" value="ECO:0007669"/>
    <property type="project" value="UniProtKB-UniRule"/>
</dbReference>
<dbReference type="GO" id="GO:0140825">
    <property type="term" value="F:lactoperoxidase activity"/>
    <property type="evidence" value="ECO:0007669"/>
    <property type="project" value="UniProtKB-EC"/>
</dbReference>
<comment type="caution">
    <text evidence="22">The sequence shown here is derived from an EMBL/GenBank/DDBJ whole genome shotgun (WGS) entry which is preliminary data.</text>
</comment>
<dbReference type="Proteomes" id="UP000734854">
    <property type="component" value="Unassembled WGS sequence"/>
</dbReference>
<dbReference type="InterPro" id="IPR019794">
    <property type="entry name" value="Peroxidases_AS"/>
</dbReference>
<dbReference type="InterPro" id="IPR000823">
    <property type="entry name" value="Peroxidase_pln"/>
</dbReference>
<dbReference type="EC" id="1.11.1.7" evidence="4 20"/>
<dbReference type="Gene3D" id="1.10.420.10">
    <property type="entry name" value="Peroxidase, domain 2"/>
    <property type="match status" value="1"/>
</dbReference>
<evidence type="ECO:0000313" key="23">
    <source>
        <dbReference type="Proteomes" id="UP000734854"/>
    </source>
</evidence>
<evidence type="ECO:0000256" key="14">
    <source>
        <dbReference type="ARBA" id="ARBA00023324"/>
    </source>
</evidence>
<dbReference type="InterPro" id="IPR019793">
    <property type="entry name" value="Peroxidases_heam-ligand_BS"/>
</dbReference>
<dbReference type="InterPro" id="IPR002016">
    <property type="entry name" value="Haem_peroxidase"/>
</dbReference>
<feature type="binding site" evidence="17">
    <location>
        <position position="73"/>
    </location>
    <ligand>
        <name>Ca(2+)</name>
        <dbReference type="ChEBI" id="CHEBI:29108"/>
        <label>1</label>
    </ligand>
</feature>
<dbReference type="Pfam" id="PF00141">
    <property type="entry name" value="peroxidase"/>
    <property type="match status" value="1"/>
</dbReference>
<feature type="disulfide bond" evidence="19">
    <location>
        <begin position="131"/>
        <end position="323"/>
    </location>
</feature>
<evidence type="ECO:0000259" key="21">
    <source>
        <dbReference type="PROSITE" id="PS50873"/>
    </source>
</evidence>
<evidence type="ECO:0000256" key="6">
    <source>
        <dbReference type="ARBA" id="ARBA00022617"/>
    </source>
</evidence>
<comment type="function">
    <text evidence="20">Removal of H(2)O(2), oxidation of toxic reductants, biosynthesis and degradation of lignin, suberization, auxin catabolism, response to environmental stresses such as wounding, pathogen attack and oxidative stress.</text>
</comment>
<keyword evidence="5 20" id="KW-0575">Peroxidase</keyword>
<dbReference type="PRINTS" id="PR00458">
    <property type="entry name" value="PEROXIDASE"/>
</dbReference>
<feature type="binding site" evidence="17">
    <location>
        <position position="84"/>
    </location>
    <ligand>
        <name>Ca(2+)</name>
        <dbReference type="ChEBI" id="CHEBI:29108"/>
        <label>1</label>
    </ligand>
</feature>
<evidence type="ECO:0000256" key="17">
    <source>
        <dbReference type="PIRSR" id="PIRSR600823-3"/>
    </source>
</evidence>
<feature type="chain" id="PRO_5035342828" description="Peroxidase" evidence="20">
    <location>
        <begin position="22"/>
        <end position="327"/>
    </location>
</feature>
<dbReference type="CDD" id="cd00693">
    <property type="entry name" value="secretory_peroxidase"/>
    <property type="match status" value="1"/>
</dbReference>
<feature type="site" description="Transition state stabilizer" evidence="18">
    <location>
        <position position="65"/>
    </location>
</feature>
<keyword evidence="23" id="KW-1185">Reference proteome</keyword>
<feature type="binding site" evidence="17">
    <location>
        <position position="250"/>
    </location>
    <ligand>
        <name>Ca(2+)</name>
        <dbReference type="ChEBI" id="CHEBI:29108"/>
        <label>2</label>
    </ligand>
</feature>
<reference evidence="22 23" key="1">
    <citation type="submission" date="2020-08" db="EMBL/GenBank/DDBJ databases">
        <title>Plant Genome Project.</title>
        <authorList>
            <person name="Zhang R.-G."/>
        </authorList>
    </citation>
    <scope>NUCLEOTIDE SEQUENCE [LARGE SCALE GENOMIC DNA]</scope>
    <source>
        <tissue evidence="22">Rhizome</tissue>
    </source>
</reference>
<feature type="binding site" description="axial binding residue" evidence="17">
    <location>
        <position position="203"/>
    </location>
    <ligand>
        <name>heme b</name>
        <dbReference type="ChEBI" id="CHEBI:60344"/>
    </ligand>
    <ligandPart>
        <name>Fe</name>
        <dbReference type="ChEBI" id="CHEBI:18248"/>
    </ligandPart>
</feature>
<dbReference type="InterPro" id="IPR010255">
    <property type="entry name" value="Haem_peroxidase_sf"/>
</dbReference>
<evidence type="ECO:0000256" key="4">
    <source>
        <dbReference type="ARBA" id="ARBA00012313"/>
    </source>
</evidence>
<evidence type="ECO:0000256" key="2">
    <source>
        <dbReference type="ARBA" id="ARBA00004613"/>
    </source>
</evidence>
<keyword evidence="8 20" id="KW-0732">Signal</keyword>
<accession>A0A8J5GNU9</accession>
<dbReference type="PANTHER" id="PTHR31388">
    <property type="entry name" value="PEROXIDASE 72-RELATED"/>
    <property type="match status" value="1"/>
</dbReference>
<evidence type="ECO:0000256" key="3">
    <source>
        <dbReference type="ARBA" id="ARBA00006873"/>
    </source>
</evidence>
<keyword evidence="20" id="KW-0964">Secreted</keyword>
<sequence length="327" mass="34786">MASPSSSMIHRLLLALSVVSAAVLVSGHLSPEFYAAKCPNLRNIVRSAMAEAVRQNPRNAAFVLRLFFHDCFVNVLRIAASGCDASILLDGTAAFASEKFANPNNNSAHGFELIDAIKARVEAECPATVSCADVLALSAHDGVASLGGPTWTVQLGRRDSVAAYQAAANREIPAPFNDLSKLISLFRDKGLSPRDMTALSGGHTIGLAQCSNFAAHIYNDCNADPSFVASRRRICSPDGGRNLAPIDSETPFRFDNAYYRGLVARRGLLHSDQELLNGGSQDALVRQYSADGEAFAGDFAAAMVKMGALSPRPGTTGEVRLKCSKLN</sequence>